<keyword evidence="1" id="KW-0732">Signal</keyword>
<keyword evidence="3" id="KW-1185">Reference proteome</keyword>
<dbReference type="EMBL" id="JBHLWO010000001">
    <property type="protein sequence ID" value="MFC0317519.1"/>
    <property type="molecule type" value="Genomic_DNA"/>
</dbReference>
<name>A0ABV6HFY2_9SPHI</name>
<sequence>MKKAIKLSTFILAALTLLTFSAKAQDREGFRLSVGPEFGLPVGDFGDAYDWSVGGSIQAEYPILKNDLYVTLNAGFSNFFAKDFNGISGEDLQLLPVKAGLKYFPVGNFYVQGEAGVSFLTNKDDIGATKSATFAYAPQVGYQFNLGGKSYLDAGVRFQGNSKFTDNGSSNNFFGLRIAYGFGL</sequence>
<dbReference type="SUPFAM" id="SSF56925">
    <property type="entry name" value="OMPA-like"/>
    <property type="match status" value="1"/>
</dbReference>
<proteinExistence type="predicted"/>
<dbReference type="InterPro" id="IPR011250">
    <property type="entry name" value="OMP/PagP_B-barrel"/>
</dbReference>
<protein>
    <submittedName>
        <fullName evidence="2">Outer membrane beta-barrel protein</fullName>
    </submittedName>
</protein>
<feature type="chain" id="PRO_5046123066" evidence="1">
    <location>
        <begin position="25"/>
        <end position="184"/>
    </location>
</feature>
<dbReference type="RefSeq" id="WP_130854570.1">
    <property type="nucleotide sequence ID" value="NZ_JBHLWO010000001.1"/>
</dbReference>
<comment type="caution">
    <text evidence="2">The sequence shown here is derived from an EMBL/GenBank/DDBJ whole genome shotgun (WGS) entry which is preliminary data.</text>
</comment>
<organism evidence="2 3">
    <name type="scientific">Olivibacter oleidegradans</name>
    <dbReference type="NCBI Taxonomy" id="760123"/>
    <lineage>
        <taxon>Bacteria</taxon>
        <taxon>Pseudomonadati</taxon>
        <taxon>Bacteroidota</taxon>
        <taxon>Sphingobacteriia</taxon>
        <taxon>Sphingobacteriales</taxon>
        <taxon>Sphingobacteriaceae</taxon>
        <taxon>Olivibacter</taxon>
    </lineage>
</organism>
<reference evidence="2 3" key="1">
    <citation type="submission" date="2024-09" db="EMBL/GenBank/DDBJ databases">
        <authorList>
            <person name="Sun Q."/>
            <person name="Mori K."/>
        </authorList>
    </citation>
    <scope>NUCLEOTIDE SEQUENCE [LARGE SCALE GENOMIC DNA]</scope>
    <source>
        <strain evidence="2 3">CCM 7765</strain>
    </source>
</reference>
<feature type="signal peptide" evidence="1">
    <location>
        <begin position="1"/>
        <end position="24"/>
    </location>
</feature>
<dbReference type="Proteomes" id="UP001589774">
    <property type="component" value="Unassembled WGS sequence"/>
</dbReference>
<gene>
    <name evidence="2" type="ORF">ACFFI0_04325</name>
</gene>
<accession>A0ABV6HFY2</accession>
<evidence type="ECO:0000313" key="2">
    <source>
        <dbReference type="EMBL" id="MFC0317519.1"/>
    </source>
</evidence>
<evidence type="ECO:0000256" key="1">
    <source>
        <dbReference type="SAM" id="SignalP"/>
    </source>
</evidence>
<evidence type="ECO:0000313" key="3">
    <source>
        <dbReference type="Proteomes" id="UP001589774"/>
    </source>
</evidence>